<dbReference type="GO" id="GO:0006506">
    <property type="term" value="P:GPI anchor biosynthetic process"/>
    <property type="evidence" value="ECO:0007669"/>
    <property type="project" value="TreeGrafter"/>
</dbReference>
<dbReference type="PANTHER" id="PTHR14859:SF15">
    <property type="entry name" value="ENDONUCLEASE_EXONUCLEASE_PHOSPHATASE DOMAIN-CONTAINING PROTEIN"/>
    <property type="match status" value="1"/>
</dbReference>
<keyword evidence="3" id="KW-1185">Reference proteome</keyword>
<reference evidence="2" key="1">
    <citation type="submission" date="2021-01" db="EMBL/GenBank/DDBJ databases">
        <title>Whole genome shotgun sequence of Actinocatenispora rupis NBRC 107355.</title>
        <authorList>
            <person name="Komaki H."/>
            <person name="Tamura T."/>
        </authorList>
    </citation>
    <scope>NUCLEOTIDE SEQUENCE</scope>
    <source>
        <strain evidence="2">NBRC 107355</strain>
    </source>
</reference>
<evidence type="ECO:0000313" key="3">
    <source>
        <dbReference type="Proteomes" id="UP000612808"/>
    </source>
</evidence>
<dbReference type="SUPFAM" id="SSF56219">
    <property type="entry name" value="DNase I-like"/>
    <property type="match status" value="1"/>
</dbReference>
<protein>
    <submittedName>
        <fullName evidence="2">Metal-dependent hydrolase</fullName>
    </submittedName>
</protein>
<dbReference type="InterPro" id="IPR036691">
    <property type="entry name" value="Endo/exonu/phosph_ase_sf"/>
</dbReference>
<evidence type="ECO:0000313" key="2">
    <source>
        <dbReference type="EMBL" id="GID09554.1"/>
    </source>
</evidence>
<keyword evidence="2" id="KW-0378">Hydrolase</keyword>
<sequence length="243" mass="26180">MSDTLRVLTFNIRHGAGTDDVLDLARTAEAVAAADADVTGLQEVDRHFDARSRYVDQPAWLGRRLGQRDLFGADLDLDPPSADTPRRQYGSALLSRLPVLAHGYHALPSGRRERFGLLWATVEFAGTPVTVATTHLDPWQPEVRLAQATAVRDLLAAHPEPTVLLGDLNARPGTPEIAVLAAGRTDVWVAAGTGDGHTFDSTGPYERIDYVLVDAAWRVVSADVPATGTVSDHLPVRATLRLG</sequence>
<dbReference type="Gene3D" id="3.60.10.10">
    <property type="entry name" value="Endonuclease/exonuclease/phosphatase"/>
    <property type="match status" value="1"/>
</dbReference>
<evidence type="ECO:0000259" key="1">
    <source>
        <dbReference type="Pfam" id="PF03372"/>
    </source>
</evidence>
<dbReference type="GO" id="GO:0016787">
    <property type="term" value="F:hydrolase activity"/>
    <property type="evidence" value="ECO:0007669"/>
    <property type="project" value="UniProtKB-KW"/>
</dbReference>
<dbReference type="Proteomes" id="UP000612808">
    <property type="component" value="Unassembled WGS sequence"/>
</dbReference>
<dbReference type="GO" id="GO:0016020">
    <property type="term" value="C:membrane"/>
    <property type="evidence" value="ECO:0007669"/>
    <property type="project" value="GOC"/>
</dbReference>
<dbReference type="Pfam" id="PF03372">
    <property type="entry name" value="Exo_endo_phos"/>
    <property type="match status" value="1"/>
</dbReference>
<dbReference type="InterPro" id="IPR051916">
    <property type="entry name" value="GPI-anchor_lipid_remodeler"/>
</dbReference>
<dbReference type="InterPro" id="IPR005135">
    <property type="entry name" value="Endo/exonuclease/phosphatase"/>
</dbReference>
<dbReference type="RefSeq" id="WP_203654396.1">
    <property type="nucleotide sequence ID" value="NZ_BAAAZM010000010.1"/>
</dbReference>
<proteinExistence type="predicted"/>
<gene>
    <name evidence="2" type="ORF">Aru02nite_04430</name>
</gene>
<accession>A0A8J3NBP1</accession>
<feature type="domain" description="Endonuclease/exonuclease/phosphatase" evidence="1">
    <location>
        <begin position="8"/>
        <end position="233"/>
    </location>
</feature>
<dbReference type="EMBL" id="BOMB01000001">
    <property type="protein sequence ID" value="GID09554.1"/>
    <property type="molecule type" value="Genomic_DNA"/>
</dbReference>
<name>A0A8J3NBP1_9ACTN</name>
<dbReference type="PANTHER" id="PTHR14859">
    <property type="entry name" value="CALCOFLUOR WHITE HYPERSENSITIVE PROTEIN PRECURSOR"/>
    <property type="match status" value="1"/>
</dbReference>
<organism evidence="2 3">
    <name type="scientific">Actinocatenispora rupis</name>
    <dbReference type="NCBI Taxonomy" id="519421"/>
    <lineage>
        <taxon>Bacteria</taxon>
        <taxon>Bacillati</taxon>
        <taxon>Actinomycetota</taxon>
        <taxon>Actinomycetes</taxon>
        <taxon>Micromonosporales</taxon>
        <taxon>Micromonosporaceae</taxon>
        <taxon>Actinocatenispora</taxon>
    </lineage>
</organism>
<dbReference type="AlphaFoldDB" id="A0A8J3NBP1"/>
<comment type="caution">
    <text evidence="2">The sequence shown here is derived from an EMBL/GenBank/DDBJ whole genome shotgun (WGS) entry which is preliminary data.</text>
</comment>